<comment type="similarity">
    <text evidence="1 2">Belongs to the flagella basal body rod proteins family.</text>
</comment>
<keyword evidence="6" id="KW-0282">Flagellum</keyword>
<dbReference type="RefSeq" id="WP_390306356.1">
    <property type="nucleotide sequence ID" value="NZ_JBHRRZ010000017.1"/>
</dbReference>
<protein>
    <submittedName>
        <fullName evidence="6">Flagellar hook-basal body protein</fullName>
    </submittedName>
</protein>
<comment type="subcellular location">
    <subcellularLocation>
        <location evidence="2">Bacterial flagellum basal body</location>
    </subcellularLocation>
</comment>
<keyword evidence="7" id="KW-1185">Reference proteome</keyword>
<accession>A0ABV7A7X1</accession>
<dbReference type="InterPro" id="IPR010930">
    <property type="entry name" value="Flg_bb/hook_C_dom"/>
</dbReference>
<dbReference type="Pfam" id="PF00460">
    <property type="entry name" value="Flg_bb_rod"/>
    <property type="match status" value="1"/>
</dbReference>
<evidence type="ECO:0000259" key="5">
    <source>
        <dbReference type="Pfam" id="PF22692"/>
    </source>
</evidence>
<evidence type="ECO:0000313" key="6">
    <source>
        <dbReference type="EMBL" id="MFC2948875.1"/>
    </source>
</evidence>
<feature type="domain" description="Flagellar basal body rod protein N-terminal" evidence="3">
    <location>
        <begin position="11"/>
        <end position="35"/>
    </location>
</feature>
<keyword evidence="6" id="KW-0969">Cilium</keyword>
<dbReference type="EMBL" id="JBHRRZ010000017">
    <property type="protein sequence ID" value="MFC2948875.1"/>
    <property type="molecule type" value="Genomic_DNA"/>
</dbReference>
<evidence type="ECO:0000259" key="4">
    <source>
        <dbReference type="Pfam" id="PF06429"/>
    </source>
</evidence>
<keyword evidence="6" id="KW-0966">Cell projection</keyword>
<evidence type="ECO:0000313" key="7">
    <source>
        <dbReference type="Proteomes" id="UP001595387"/>
    </source>
</evidence>
<keyword evidence="2" id="KW-0975">Bacterial flagellum</keyword>
<dbReference type="SUPFAM" id="SSF117143">
    <property type="entry name" value="Flagellar hook protein flgE"/>
    <property type="match status" value="1"/>
</dbReference>
<gene>
    <name evidence="6" type="ORF">ACFODW_11070</name>
</gene>
<organism evidence="6 7">
    <name type="scientific">Virgibacillus sediminis</name>
    <dbReference type="NCBI Taxonomy" id="202260"/>
    <lineage>
        <taxon>Bacteria</taxon>
        <taxon>Bacillati</taxon>
        <taxon>Bacillota</taxon>
        <taxon>Bacilli</taxon>
        <taxon>Bacillales</taxon>
        <taxon>Bacillaceae</taxon>
        <taxon>Virgibacillus</taxon>
    </lineage>
</organism>
<evidence type="ECO:0000256" key="2">
    <source>
        <dbReference type="RuleBase" id="RU362116"/>
    </source>
</evidence>
<name>A0ABV7A7X1_9BACI</name>
<dbReference type="Pfam" id="PF22692">
    <property type="entry name" value="LlgE_F_G_D1"/>
    <property type="match status" value="1"/>
</dbReference>
<feature type="domain" description="Flagellar basal-body/hook protein C-terminal" evidence="4">
    <location>
        <begin position="228"/>
        <end position="273"/>
    </location>
</feature>
<dbReference type="NCBIfam" id="TIGR03506">
    <property type="entry name" value="FlgEFG_subfam"/>
    <property type="match status" value="1"/>
</dbReference>
<dbReference type="InterPro" id="IPR020013">
    <property type="entry name" value="Flagellar_FlgE/F/G"/>
</dbReference>
<dbReference type="InterPro" id="IPR001444">
    <property type="entry name" value="Flag_bb_rod_N"/>
</dbReference>
<reference evidence="7" key="1">
    <citation type="journal article" date="2019" name="Int. J. Syst. Evol. Microbiol.">
        <title>The Global Catalogue of Microorganisms (GCM) 10K type strain sequencing project: providing services to taxonomists for standard genome sequencing and annotation.</title>
        <authorList>
            <consortium name="The Broad Institute Genomics Platform"/>
            <consortium name="The Broad Institute Genome Sequencing Center for Infectious Disease"/>
            <person name="Wu L."/>
            <person name="Ma J."/>
        </authorList>
    </citation>
    <scope>NUCLEOTIDE SEQUENCE [LARGE SCALE GENOMIC DNA]</scope>
    <source>
        <strain evidence="7">KCTC 13193</strain>
    </source>
</reference>
<dbReference type="Proteomes" id="UP001595387">
    <property type="component" value="Unassembled WGS sequence"/>
</dbReference>
<comment type="caution">
    <text evidence="6">The sequence shown here is derived from an EMBL/GenBank/DDBJ whole genome shotgun (WGS) entry which is preliminary data.</text>
</comment>
<dbReference type="Pfam" id="PF06429">
    <property type="entry name" value="Flg_bbr_C"/>
    <property type="match status" value="1"/>
</dbReference>
<dbReference type="InterPro" id="IPR037925">
    <property type="entry name" value="FlgE/F/G-like"/>
</dbReference>
<evidence type="ECO:0000259" key="3">
    <source>
        <dbReference type="Pfam" id="PF00460"/>
    </source>
</evidence>
<dbReference type="PANTHER" id="PTHR30435:SF19">
    <property type="entry name" value="FLAGELLAR BASAL-BODY ROD PROTEIN FLGG"/>
    <property type="match status" value="1"/>
</dbReference>
<dbReference type="PANTHER" id="PTHR30435">
    <property type="entry name" value="FLAGELLAR PROTEIN"/>
    <property type="match status" value="1"/>
</dbReference>
<proteinExistence type="inferred from homology"/>
<dbReference type="InterPro" id="IPR053967">
    <property type="entry name" value="LlgE_F_G-like_D1"/>
</dbReference>
<feature type="domain" description="Flagellar hook protein FlgE/F/G-like D1" evidence="5">
    <location>
        <begin position="102"/>
        <end position="171"/>
    </location>
</feature>
<evidence type="ECO:0000256" key="1">
    <source>
        <dbReference type="ARBA" id="ARBA00009677"/>
    </source>
</evidence>
<sequence>MSNPMIQAAVTMNQLQQKMDVIGNNLANSQTTGYKSRQGEFSSLLYQQIDNMKHPANNEGRRTPDGIRVGTGAGLGSITANQTSGAIAETGRALDAALLNDRHYFQIQVTENGNSETRYTRNGSFYLNQLNNQGDLVLSAADGSPVVGQDGPIVIEEGFEAIQINPDGRVMTTRNGQQQLEGTLDVVEAVRPRLLEAAGDSYFRVPANSGFNVGDIIQGAAPAGDLIQSGALEQSNVDMAKEMNDLIMAQRSYQFNSRTISMGDQMAGLISQLRG</sequence>